<gene>
    <name evidence="1" type="ORF">CISIN_1g045368mg</name>
</gene>
<organism evidence="1 2">
    <name type="scientific">Citrus sinensis</name>
    <name type="common">Sweet orange</name>
    <name type="synonym">Citrus aurantium var. sinensis</name>
    <dbReference type="NCBI Taxonomy" id="2711"/>
    <lineage>
        <taxon>Eukaryota</taxon>
        <taxon>Viridiplantae</taxon>
        <taxon>Streptophyta</taxon>
        <taxon>Embryophyta</taxon>
        <taxon>Tracheophyta</taxon>
        <taxon>Spermatophyta</taxon>
        <taxon>Magnoliopsida</taxon>
        <taxon>eudicotyledons</taxon>
        <taxon>Gunneridae</taxon>
        <taxon>Pentapetalae</taxon>
        <taxon>rosids</taxon>
        <taxon>malvids</taxon>
        <taxon>Sapindales</taxon>
        <taxon>Rutaceae</taxon>
        <taxon>Aurantioideae</taxon>
        <taxon>Citrus</taxon>
    </lineage>
</organism>
<reference evidence="1 2" key="1">
    <citation type="submission" date="2014-04" db="EMBL/GenBank/DDBJ databases">
        <authorList>
            <consortium name="International Citrus Genome Consortium"/>
            <person name="Gmitter F."/>
            <person name="Chen C."/>
            <person name="Farmerie W."/>
            <person name="Harkins T."/>
            <person name="Desany B."/>
            <person name="Mohiuddin M."/>
            <person name="Kodira C."/>
            <person name="Borodovsky M."/>
            <person name="Lomsadze A."/>
            <person name="Burns P."/>
            <person name="Jenkins J."/>
            <person name="Prochnik S."/>
            <person name="Shu S."/>
            <person name="Chapman J."/>
            <person name="Pitluck S."/>
            <person name="Schmutz J."/>
            <person name="Rokhsar D."/>
        </authorList>
    </citation>
    <scope>NUCLEOTIDE SEQUENCE</scope>
</reference>
<dbReference type="AlphaFoldDB" id="A0A067DD99"/>
<accession>A0A067DD99</accession>
<protein>
    <recommendedName>
        <fullName evidence="3">NB-ARC domain-containing protein</fullName>
    </recommendedName>
</protein>
<keyword evidence="2" id="KW-1185">Reference proteome</keyword>
<feature type="non-terminal residue" evidence="1">
    <location>
        <position position="1"/>
    </location>
</feature>
<evidence type="ECO:0000313" key="2">
    <source>
        <dbReference type="Proteomes" id="UP000027120"/>
    </source>
</evidence>
<name>A0A067DD99_CITSI</name>
<evidence type="ECO:0000313" key="1">
    <source>
        <dbReference type="EMBL" id="KDO40974.1"/>
    </source>
</evidence>
<evidence type="ECO:0008006" key="3">
    <source>
        <dbReference type="Google" id="ProtNLM"/>
    </source>
</evidence>
<proteinExistence type="predicted"/>
<sequence>YLVIVDLPNLERLSSSIADHQNLISLKLCNCPKLKYFSEKGLPASLWRLEMSGSPLLEEMYTKDGGQYRHLLTNLPCVIINGRALDLDLKQMRNDY</sequence>
<dbReference type="Proteomes" id="UP000027120">
    <property type="component" value="Unassembled WGS sequence"/>
</dbReference>
<dbReference type="EMBL" id="KK785756">
    <property type="protein sequence ID" value="KDO40974.1"/>
    <property type="molecule type" value="Genomic_DNA"/>
</dbReference>